<name>A0A9P6VRE3_9HELO</name>
<dbReference type="SMART" id="SM00906">
    <property type="entry name" value="Fungal_trans"/>
    <property type="match status" value="1"/>
</dbReference>
<proteinExistence type="predicted"/>
<dbReference type="AlphaFoldDB" id="A0A9P6VRE3"/>
<feature type="compositionally biased region" description="Polar residues" evidence="4">
    <location>
        <begin position="582"/>
        <end position="593"/>
    </location>
</feature>
<dbReference type="OrthoDB" id="5392779at2759"/>
<gene>
    <name evidence="6" type="ORF">D0Z07_0070</name>
</gene>
<protein>
    <submittedName>
        <fullName evidence="6">Sordarin hypoxysordarin biosynthesis cluster S</fullName>
    </submittedName>
</protein>
<reference evidence="6" key="1">
    <citation type="submission" date="2019-07" db="EMBL/GenBank/DDBJ databases">
        <title>Hyphodiscus hymeniophilus genome sequencing and assembly.</title>
        <authorList>
            <person name="Kramer G."/>
            <person name="Nodwell J."/>
        </authorList>
    </citation>
    <scope>NUCLEOTIDE SEQUENCE</scope>
    <source>
        <strain evidence="6">ATCC 34498</strain>
    </source>
</reference>
<evidence type="ECO:0000256" key="3">
    <source>
        <dbReference type="ARBA" id="ARBA00023242"/>
    </source>
</evidence>
<dbReference type="CDD" id="cd12148">
    <property type="entry name" value="fungal_TF_MHR"/>
    <property type="match status" value="1"/>
</dbReference>
<dbReference type="GO" id="GO:0003677">
    <property type="term" value="F:DNA binding"/>
    <property type="evidence" value="ECO:0007669"/>
    <property type="project" value="InterPro"/>
</dbReference>
<dbReference type="InterPro" id="IPR007219">
    <property type="entry name" value="XnlR_reg_dom"/>
</dbReference>
<sequence>MSTTSLSQSDEHRRKRRGTTCLSQEYPEEHDSPSGNQIGERLGRVEFLLEKLVAKISQYDEEEKAAKTLHTPESLGSGDVLTPYTSNTSVNENAPILSLFDNPVIGRREPAFESLSSISSPVVSGSRTPSCRPTKLERLRQTLGGLLPTQQGVDVLCEESNCWLLMYAFNLTKHKAANARNGPRNGRVVIPMSFNVSEISKQHPTIIARTLLYFAICFQQLPQSFDMRRLQFPTSVEAQSRFDRYISTVQTLVTSDDELVSTTDGLECLILQGIFHINGGNPRRAWLTFRRALNIAQLMGLHKKDVTIADGRDIWFQIVQGDRYLALLLGMPCGSADDEFGPEETFQNADIQADSLFTRKLCNISGSIIERNSRDNIHAYATTQKIEENLEELSKALPASWWAIPTSIPDDHAGAAETFDRMMMHIWFFQLEALLHLPFMLRAATERRYEYSKFACLKASREMMYRYLALREMQNKSFCCKVVDFGALVATVTLLLGVLEVPQASESQQTKEQSRSDRALVRTVMTSMEELATGGDIVTKQCMDVIQTLLSVESPAGPYGGKLRLTIPYFGTINIVRPPTTPAQNESTTFNSMQPPQPQAFPPNPQRGTQAWQDLQYPSQNQTHAPVVSFTSSQFQVHHPEQQQLEDWGLQEADTLFFDSLLNTDLEGNWIF</sequence>
<dbReference type="PANTHER" id="PTHR47840:SF1">
    <property type="entry name" value="ZN(II)2CYS6 TRANSCRIPTION FACTOR (EUROFUNG)"/>
    <property type="match status" value="1"/>
</dbReference>
<dbReference type="GO" id="GO:0006351">
    <property type="term" value="P:DNA-templated transcription"/>
    <property type="evidence" value="ECO:0007669"/>
    <property type="project" value="InterPro"/>
</dbReference>
<dbReference type="PANTHER" id="PTHR47840">
    <property type="entry name" value="ZN(II)2CYS6 TRANSCRIPTION FACTOR (EUROFUNG)-RELATED"/>
    <property type="match status" value="1"/>
</dbReference>
<dbReference type="GO" id="GO:0008270">
    <property type="term" value="F:zinc ion binding"/>
    <property type="evidence" value="ECO:0007669"/>
    <property type="project" value="InterPro"/>
</dbReference>
<feature type="region of interest" description="Disordered" evidence="4">
    <location>
        <begin position="581"/>
        <end position="610"/>
    </location>
</feature>
<keyword evidence="1" id="KW-0805">Transcription regulation</keyword>
<evidence type="ECO:0000256" key="2">
    <source>
        <dbReference type="ARBA" id="ARBA00023163"/>
    </source>
</evidence>
<evidence type="ECO:0000256" key="4">
    <source>
        <dbReference type="SAM" id="MobiDB-lite"/>
    </source>
</evidence>
<evidence type="ECO:0000313" key="7">
    <source>
        <dbReference type="Proteomes" id="UP000785200"/>
    </source>
</evidence>
<organism evidence="6 7">
    <name type="scientific">Hyphodiscus hymeniophilus</name>
    <dbReference type="NCBI Taxonomy" id="353542"/>
    <lineage>
        <taxon>Eukaryota</taxon>
        <taxon>Fungi</taxon>
        <taxon>Dikarya</taxon>
        <taxon>Ascomycota</taxon>
        <taxon>Pezizomycotina</taxon>
        <taxon>Leotiomycetes</taxon>
        <taxon>Helotiales</taxon>
        <taxon>Hyphodiscaceae</taxon>
        <taxon>Hyphodiscus</taxon>
    </lineage>
</organism>
<feature type="region of interest" description="Disordered" evidence="4">
    <location>
        <begin position="1"/>
        <end position="38"/>
    </location>
</feature>
<evidence type="ECO:0000259" key="5">
    <source>
        <dbReference type="SMART" id="SM00906"/>
    </source>
</evidence>
<feature type="compositionally biased region" description="Pro residues" evidence="4">
    <location>
        <begin position="595"/>
        <end position="605"/>
    </location>
</feature>
<dbReference type="EMBL" id="VNKQ01000002">
    <property type="protein sequence ID" value="KAG0652817.1"/>
    <property type="molecule type" value="Genomic_DNA"/>
</dbReference>
<evidence type="ECO:0000313" key="6">
    <source>
        <dbReference type="EMBL" id="KAG0652817.1"/>
    </source>
</evidence>
<evidence type="ECO:0000256" key="1">
    <source>
        <dbReference type="ARBA" id="ARBA00023015"/>
    </source>
</evidence>
<dbReference type="Proteomes" id="UP000785200">
    <property type="component" value="Unassembled WGS sequence"/>
</dbReference>
<accession>A0A9P6VRE3</accession>
<keyword evidence="2" id="KW-0804">Transcription</keyword>
<keyword evidence="7" id="KW-1185">Reference proteome</keyword>
<feature type="domain" description="Xylanolytic transcriptional activator regulatory" evidence="5">
    <location>
        <begin position="285"/>
        <end position="351"/>
    </location>
</feature>
<keyword evidence="3" id="KW-0539">Nucleus</keyword>
<comment type="caution">
    <text evidence="6">The sequence shown here is derived from an EMBL/GenBank/DDBJ whole genome shotgun (WGS) entry which is preliminary data.</text>
</comment>